<protein>
    <submittedName>
        <fullName evidence="2">P-loop containing nucleoside triphosphate hydrolase protein</fullName>
    </submittedName>
</protein>
<dbReference type="InterPro" id="IPR006073">
    <property type="entry name" value="GTP-bd"/>
</dbReference>
<dbReference type="CDD" id="cd00882">
    <property type="entry name" value="Ras_like_GTPase"/>
    <property type="match status" value="1"/>
</dbReference>
<name>A0ABR2UTG4_9PEZI</name>
<keyword evidence="3" id="KW-1185">Reference proteome</keyword>
<keyword evidence="2" id="KW-0378">Hydrolase</keyword>
<dbReference type="Gene3D" id="3.40.50.300">
    <property type="entry name" value="P-loop containing nucleotide triphosphate hydrolases"/>
    <property type="match status" value="1"/>
</dbReference>
<evidence type="ECO:0000313" key="3">
    <source>
        <dbReference type="Proteomes" id="UP001408356"/>
    </source>
</evidence>
<dbReference type="SUPFAM" id="SSF52540">
    <property type="entry name" value="P-loop containing nucleoside triphosphate hydrolases"/>
    <property type="match status" value="1"/>
</dbReference>
<dbReference type="InterPro" id="IPR027417">
    <property type="entry name" value="P-loop_NTPase"/>
</dbReference>
<organism evidence="2 3">
    <name type="scientific">Seiridium unicorne</name>
    <dbReference type="NCBI Taxonomy" id="138068"/>
    <lineage>
        <taxon>Eukaryota</taxon>
        <taxon>Fungi</taxon>
        <taxon>Dikarya</taxon>
        <taxon>Ascomycota</taxon>
        <taxon>Pezizomycotina</taxon>
        <taxon>Sordariomycetes</taxon>
        <taxon>Xylariomycetidae</taxon>
        <taxon>Amphisphaeriales</taxon>
        <taxon>Sporocadaceae</taxon>
        <taxon>Seiridium</taxon>
    </lineage>
</organism>
<evidence type="ECO:0000313" key="2">
    <source>
        <dbReference type="EMBL" id="KAK9417763.1"/>
    </source>
</evidence>
<evidence type="ECO:0000259" key="1">
    <source>
        <dbReference type="Pfam" id="PF01926"/>
    </source>
</evidence>
<dbReference type="EMBL" id="JARVKF010000396">
    <property type="protein sequence ID" value="KAK9417763.1"/>
    <property type="molecule type" value="Genomic_DNA"/>
</dbReference>
<reference evidence="2 3" key="1">
    <citation type="journal article" date="2024" name="J. Plant Pathol.">
        <title>Sequence and assembly of the genome of Seiridium unicorne, isolate CBS 538.82, causal agent of cypress canker disease.</title>
        <authorList>
            <person name="Scali E."/>
            <person name="Rocca G.D."/>
            <person name="Danti R."/>
            <person name="Garbelotto M."/>
            <person name="Barberini S."/>
            <person name="Baroncelli R."/>
            <person name="Emiliani G."/>
        </authorList>
    </citation>
    <scope>NUCLEOTIDE SEQUENCE [LARGE SCALE GENOMIC DNA]</scope>
    <source>
        <strain evidence="2 3">BM-138-508</strain>
    </source>
</reference>
<gene>
    <name evidence="2" type="ORF">SUNI508_01520</name>
</gene>
<sequence length="441" mass="49263">MVVECIVGPHDVVIFVMGMTGVGKSAFISQLVDDDIGVGHGLNSHTATTSFHCLDLHDRRVYLVDTPGFNDTWRSDGETLQEIAYLLAQTYRGGLRLGGIAYLHSVAEPRVTGSAAKNFAMLESLCGPTAAKHVTLVTTKWNLAGEDGTRREKELVENKKFLHHMYQSGSPVKRWTGDRDSACSIITDLLSRSDADPSLSLQIQRELVDDKLKLEHTSAGTKLAMGYENSIRKLHCDINEVCEELRRGKDALSLGLLEQKRQYEQSLEATKVARATLNERFEDMSGLKEKFYVEVLQNFRDKEELRRQAIEEGQRQVQELVRYHAENRRVYLEANRQAPNPVLRSLGNQYKSTQDSIRRRIQDTSTRILKEKKRSVMKRNLVPLLGCLAGLLTIAAGAATIQVPIIAVGVAITGAAGNKLDLSRSRITKKDNEAWDVAEFS</sequence>
<dbReference type="Proteomes" id="UP001408356">
    <property type="component" value="Unassembled WGS sequence"/>
</dbReference>
<feature type="domain" description="G" evidence="1">
    <location>
        <begin position="14"/>
        <end position="73"/>
    </location>
</feature>
<dbReference type="GO" id="GO:0016787">
    <property type="term" value="F:hydrolase activity"/>
    <property type="evidence" value="ECO:0007669"/>
    <property type="project" value="UniProtKB-KW"/>
</dbReference>
<accession>A0ABR2UTG4</accession>
<proteinExistence type="predicted"/>
<comment type="caution">
    <text evidence="2">The sequence shown here is derived from an EMBL/GenBank/DDBJ whole genome shotgun (WGS) entry which is preliminary data.</text>
</comment>
<dbReference type="Pfam" id="PF01926">
    <property type="entry name" value="MMR_HSR1"/>
    <property type="match status" value="1"/>
</dbReference>